<dbReference type="SUPFAM" id="SSF52833">
    <property type="entry name" value="Thioredoxin-like"/>
    <property type="match status" value="1"/>
</dbReference>
<keyword evidence="4" id="KW-1185">Reference proteome</keyword>
<comment type="similarity">
    <text evidence="1">Belongs to the GST superfamily. NadH family.</text>
</comment>
<feature type="domain" description="DSBA-like thioredoxin" evidence="2">
    <location>
        <begin position="4"/>
        <end position="187"/>
    </location>
</feature>
<dbReference type="EMBL" id="BSOR01000028">
    <property type="protein sequence ID" value="GLR64199.1"/>
    <property type="molecule type" value="Genomic_DNA"/>
</dbReference>
<dbReference type="PANTHER" id="PTHR42943:SF2">
    <property type="entry name" value="GLUTATHIONE S-TRANSFERASE KAPPA 1"/>
    <property type="match status" value="1"/>
</dbReference>
<evidence type="ECO:0000313" key="3">
    <source>
        <dbReference type="EMBL" id="GLR64199.1"/>
    </source>
</evidence>
<reference evidence="4" key="1">
    <citation type="journal article" date="2019" name="Int. J. Syst. Evol. Microbiol.">
        <title>The Global Catalogue of Microorganisms (GCM) 10K type strain sequencing project: providing services to taxonomists for standard genome sequencing and annotation.</title>
        <authorList>
            <consortium name="The Broad Institute Genomics Platform"/>
            <consortium name="The Broad Institute Genome Sequencing Center for Infectious Disease"/>
            <person name="Wu L."/>
            <person name="Ma J."/>
        </authorList>
    </citation>
    <scope>NUCLEOTIDE SEQUENCE [LARGE SCALE GENOMIC DNA]</scope>
    <source>
        <strain evidence="4">NBRC 100033</strain>
    </source>
</reference>
<sequence>MTEQVDFYFDIVSPYSFLAATQIAELEAKTAAKVTWKPISLGSLFKKLGNAAPLSNMPKINHMFGQDLPRLAKYFKVEYKKPEVFPTDTRLVQAALAVSSAEQRADLTRALYQAYWCEGRDVAPLEVAEEVLGKELTALGGSDEARAALKGFTDELIERGGFGAPIFFWKDQMYFGSDRLPVLTNDLLAAKG</sequence>
<gene>
    <name evidence="3" type="ORF">GCM10007878_16370</name>
</gene>
<dbReference type="PANTHER" id="PTHR42943">
    <property type="entry name" value="GLUTATHIONE S-TRANSFERASE KAPPA"/>
    <property type="match status" value="1"/>
</dbReference>
<dbReference type="InterPro" id="IPR014440">
    <property type="entry name" value="HCCAis_GSTk"/>
</dbReference>
<dbReference type="GO" id="GO:0016853">
    <property type="term" value="F:isomerase activity"/>
    <property type="evidence" value="ECO:0007669"/>
    <property type="project" value="UniProtKB-KW"/>
</dbReference>
<comment type="caution">
    <text evidence="3">The sequence shown here is derived from an EMBL/GenBank/DDBJ whole genome shotgun (WGS) entry which is preliminary data.</text>
</comment>
<dbReference type="InterPro" id="IPR036249">
    <property type="entry name" value="Thioredoxin-like_sf"/>
</dbReference>
<dbReference type="RefSeq" id="WP_051610457.1">
    <property type="nucleotide sequence ID" value="NZ_BSOR01000028.1"/>
</dbReference>
<dbReference type="Pfam" id="PF01323">
    <property type="entry name" value="DSBA"/>
    <property type="match status" value="1"/>
</dbReference>
<evidence type="ECO:0000256" key="1">
    <source>
        <dbReference type="PIRNR" id="PIRNR006386"/>
    </source>
</evidence>
<dbReference type="InterPro" id="IPR051924">
    <property type="entry name" value="GST_Kappa/NadH"/>
</dbReference>
<dbReference type="Gene3D" id="3.40.30.10">
    <property type="entry name" value="Glutaredoxin"/>
    <property type="match status" value="1"/>
</dbReference>
<keyword evidence="1 3" id="KW-0413">Isomerase</keyword>
<dbReference type="EC" id="5.99.1.4" evidence="1"/>
<protein>
    <recommendedName>
        <fullName evidence="1">2-hydroxychromene-2-carboxylate isomerase</fullName>
        <ecNumber evidence="1">5.99.1.4</ecNumber>
    </recommendedName>
</protein>
<evidence type="ECO:0000259" key="2">
    <source>
        <dbReference type="Pfam" id="PF01323"/>
    </source>
</evidence>
<proteinExistence type="inferred from homology"/>
<comment type="catalytic activity">
    <reaction evidence="1">
        <text>2-hydroxychromene-2-carboxylate = (3E)-4-(2-hydroxyphenyl)-2-oxobut-3-enoate</text>
        <dbReference type="Rhea" id="RHEA:27401"/>
        <dbReference type="ChEBI" id="CHEBI:59350"/>
        <dbReference type="ChEBI" id="CHEBI:59353"/>
        <dbReference type="EC" id="5.99.1.4"/>
    </reaction>
</comment>
<dbReference type="PIRSF" id="PIRSF006386">
    <property type="entry name" value="HCCAis_GSTk"/>
    <property type="match status" value="1"/>
</dbReference>
<organism evidence="3 4">
    <name type="scientific">Marinospirillum insulare</name>
    <dbReference type="NCBI Taxonomy" id="217169"/>
    <lineage>
        <taxon>Bacteria</taxon>
        <taxon>Pseudomonadati</taxon>
        <taxon>Pseudomonadota</taxon>
        <taxon>Gammaproteobacteria</taxon>
        <taxon>Oceanospirillales</taxon>
        <taxon>Oceanospirillaceae</taxon>
        <taxon>Marinospirillum</taxon>
    </lineage>
</organism>
<dbReference type="Proteomes" id="UP001156682">
    <property type="component" value="Unassembled WGS sequence"/>
</dbReference>
<evidence type="ECO:0000313" key="4">
    <source>
        <dbReference type="Proteomes" id="UP001156682"/>
    </source>
</evidence>
<dbReference type="InterPro" id="IPR001853">
    <property type="entry name" value="DSBA-like_thioredoxin_dom"/>
</dbReference>
<name>A0ABQ6A264_9GAMM</name>
<accession>A0ABQ6A264</accession>